<dbReference type="EMBL" id="CP034464">
    <property type="protein sequence ID" value="AZP12348.1"/>
    <property type="molecule type" value="Genomic_DNA"/>
</dbReference>
<evidence type="ECO:0000313" key="3">
    <source>
        <dbReference type="Proteomes" id="UP000275663"/>
    </source>
</evidence>
<evidence type="ECO:0000313" key="2">
    <source>
        <dbReference type="EMBL" id="AZP12348.1"/>
    </source>
</evidence>
<dbReference type="Proteomes" id="UP000275663">
    <property type="component" value="Chromosome"/>
</dbReference>
<evidence type="ECO:0000259" key="1">
    <source>
        <dbReference type="PROSITE" id="PS51186"/>
    </source>
</evidence>
<dbReference type="InterPro" id="IPR000182">
    <property type="entry name" value="GNAT_dom"/>
</dbReference>
<dbReference type="SUPFAM" id="SSF55729">
    <property type="entry name" value="Acyl-CoA N-acyltransferases (Nat)"/>
    <property type="match status" value="1"/>
</dbReference>
<dbReference type="KEGG" id="upv:EJN92_10255"/>
<dbReference type="Pfam" id="PF13302">
    <property type="entry name" value="Acetyltransf_3"/>
    <property type="match status" value="1"/>
</dbReference>
<keyword evidence="3" id="KW-1185">Reference proteome</keyword>
<dbReference type="Gene3D" id="3.40.630.30">
    <property type="match status" value="1"/>
</dbReference>
<dbReference type="RefSeq" id="WP_126127730.1">
    <property type="nucleotide sequence ID" value="NZ_CP034464.1"/>
</dbReference>
<dbReference type="InterPro" id="IPR051531">
    <property type="entry name" value="N-acetyltransferase"/>
</dbReference>
<proteinExistence type="predicted"/>
<dbReference type="GO" id="GO:0016747">
    <property type="term" value="F:acyltransferase activity, transferring groups other than amino-acyl groups"/>
    <property type="evidence" value="ECO:0007669"/>
    <property type="project" value="InterPro"/>
</dbReference>
<dbReference type="InterPro" id="IPR016181">
    <property type="entry name" value="Acyl_CoA_acyltransferase"/>
</dbReference>
<protein>
    <submittedName>
        <fullName evidence="2">N-acetyltransferase</fullName>
    </submittedName>
</protein>
<dbReference type="OrthoDB" id="9801656at2"/>
<dbReference type="PANTHER" id="PTHR43792">
    <property type="entry name" value="GNAT FAMILY, PUTATIVE (AFU_ORTHOLOGUE AFUA_3G00765)-RELATED-RELATED"/>
    <property type="match status" value="1"/>
</dbReference>
<name>A0A3Q9BQS7_9BURK</name>
<accession>A0A3Q9BQS7</accession>
<sequence length="183" mass="20491">MKIPNSARLQFELMDDNDAPLLFELDQDPVVMRFINGGRAATMDEIKNATLPRMRAYTNPAQGWGLWKVTTLASQLDNPSCFIGWILVRPMGFFSDTPALHDIEIGWRFKQMTWGKGYATEAAKAVLQMLAQQAEVSHVSAIVDPANLSSIGVMEKLGMQFFKRDSYPSPDGPEEMLCYQIAV</sequence>
<keyword evidence="2" id="KW-0808">Transferase</keyword>
<dbReference type="AlphaFoldDB" id="A0A3Q9BQS7"/>
<feature type="domain" description="N-acetyltransferase" evidence="1">
    <location>
        <begin position="41"/>
        <end position="181"/>
    </location>
</feature>
<dbReference type="PANTHER" id="PTHR43792:SF1">
    <property type="entry name" value="N-ACETYLTRANSFERASE DOMAIN-CONTAINING PROTEIN"/>
    <property type="match status" value="1"/>
</dbReference>
<gene>
    <name evidence="2" type="ORF">EJN92_10255</name>
</gene>
<dbReference type="PROSITE" id="PS51186">
    <property type="entry name" value="GNAT"/>
    <property type="match status" value="1"/>
</dbReference>
<organism evidence="2 3">
    <name type="scientific">Undibacterium parvum</name>
    <dbReference type="NCBI Taxonomy" id="401471"/>
    <lineage>
        <taxon>Bacteria</taxon>
        <taxon>Pseudomonadati</taxon>
        <taxon>Pseudomonadota</taxon>
        <taxon>Betaproteobacteria</taxon>
        <taxon>Burkholderiales</taxon>
        <taxon>Oxalobacteraceae</taxon>
        <taxon>Undibacterium</taxon>
    </lineage>
</organism>
<reference evidence="2 3" key="1">
    <citation type="journal article" date="2011" name="Int. J. Syst. Evol. Microbiol.">
        <title>Description of Undibacterium oligocarboniphilum sp. nov., isolated from purified water, and Undibacterium pigrum strain CCUG 49012 as the type strain of Undibacterium parvum sp. nov., and emended descriptions of the genus Undibacterium and the species Undibacterium pigrum.</title>
        <authorList>
            <person name="Eder W."/>
            <person name="Wanner G."/>
            <person name="Ludwig W."/>
            <person name="Busse H.J."/>
            <person name="Ziemke-Kageler F."/>
            <person name="Lang E."/>
        </authorList>
    </citation>
    <scope>NUCLEOTIDE SEQUENCE [LARGE SCALE GENOMIC DNA]</scope>
    <source>
        <strain evidence="2 3">DSM 23061</strain>
    </source>
</reference>